<dbReference type="EMBL" id="JBHRYQ010000001">
    <property type="protein sequence ID" value="MFC3809271.1"/>
    <property type="molecule type" value="Genomic_DNA"/>
</dbReference>
<sequence length="469" mass="53006">MKKFITNSFRLKAFALSTFLGICTLTGIAQNQSEYSQNNISKENKKSLKSPKKSNKIVKLMSDGGWCWYQDPRAVISKGKLIIAGLSGVSGDVRIGVYDLKNEKMLGEHTLHKDFERDDHNVPALHVRSDGSILAVWAKHSVEKKHYYSISDPNDYLKWGETKTFTHDYEGKQGVTYMNLLTIKNEGLLYNIFRDGLNYNPTFITSTDEGATWKNRTHFIANDVSGFQRPYARYFQKDENTIGISYSDAHPRDYGNSLYYVEYHDGGFYTVSGKKIKDLSEGPLKTKEGEKIYIGSETKVKPKGADSVPNSAWTSTMSTDKKGNPVIGYTVTINDHDHRYRMAKWNGKKWIDREVAYAGDGLYPAESSYIGLITLDPTNPKRAFIATEVNPKTGEPFAKNNEIYTAKIKNGADIKNIKWKPITANSNHKNLRPMVVAGEGYKVVMWLNGPWATYKDYDSNVMGIVLEKP</sequence>
<dbReference type="SUPFAM" id="SSF50939">
    <property type="entry name" value="Sialidases"/>
    <property type="match status" value="1"/>
</dbReference>
<dbReference type="Gene3D" id="2.120.10.10">
    <property type="match status" value="1"/>
</dbReference>
<reference evidence="3" key="1">
    <citation type="journal article" date="2019" name="Int. J. Syst. Evol. Microbiol.">
        <title>The Global Catalogue of Microorganisms (GCM) 10K type strain sequencing project: providing services to taxonomists for standard genome sequencing and annotation.</title>
        <authorList>
            <consortium name="The Broad Institute Genomics Platform"/>
            <consortium name="The Broad Institute Genome Sequencing Center for Infectious Disease"/>
            <person name="Wu L."/>
            <person name="Ma J."/>
        </authorList>
    </citation>
    <scope>NUCLEOTIDE SEQUENCE [LARGE SCALE GENOMIC DNA]</scope>
    <source>
        <strain evidence="3">CECT 7956</strain>
    </source>
</reference>
<dbReference type="InterPro" id="IPR036278">
    <property type="entry name" value="Sialidase_sf"/>
</dbReference>
<accession>A0ABV7YT74</accession>
<comment type="caution">
    <text evidence="2">The sequence shown here is derived from an EMBL/GenBank/DDBJ whole genome shotgun (WGS) entry which is preliminary data.</text>
</comment>
<dbReference type="RefSeq" id="WP_379834094.1">
    <property type="nucleotide sequence ID" value="NZ_JBHRYQ010000001.1"/>
</dbReference>
<evidence type="ECO:0000256" key="1">
    <source>
        <dbReference type="SAM" id="SignalP"/>
    </source>
</evidence>
<dbReference type="Pfam" id="PF15892">
    <property type="entry name" value="BNR_4"/>
    <property type="match status" value="1"/>
</dbReference>
<evidence type="ECO:0000313" key="3">
    <source>
        <dbReference type="Proteomes" id="UP001595616"/>
    </source>
</evidence>
<keyword evidence="1" id="KW-0732">Signal</keyword>
<evidence type="ECO:0000313" key="2">
    <source>
        <dbReference type="EMBL" id="MFC3809271.1"/>
    </source>
</evidence>
<protein>
    <submittedName>
        <fullName evidence="2">BNR-4 repeat-containing protein</fullName>
    </submittedName>
</protein>
<gene>
    <name evidence="2" type="ORF">ACFOOI_01275</name>
</gene>
<proteinExistence type="predicted"/>
<feature type="chain" id="PRO_5046870681" evidence="1">
    <location>
        <begin position="30"/>
        <end position="469"/>
    </location>
</feature>
<dbReference type="Proteomes" id="UP001595616">
    <property type="component" value="Unassembled WGS sequence"/>
</dbReference>
<organism evidence="2 3">
    <name type="scientific">Lacihabitans lacunae</name>
    <dbReference type="NCBI Taxonomy" id="1028214"/>
    <lineage>
        <taxon>Bacteria</taxon>
        <taxon>Pseudomonadati</taxon>
        <taxon>Bacteroidota</taxon>
        <taxon>Cytophagia</taxon>
        <taxon>Cytophagales</taxon>
        <taxon>Leadbetterellaceae</taxon>
        <taxon>Lacihabitans</taxon>
    </lineage>
</organism>
<name>A0ABV7YT74_9BACT</name>
<keyword evidence="3" id="KW-1185">Reference proteome</keyword>
<feature type="signal peptide" evidence="1">
    <location>
        <begin position="1"/>
        <end position="29"/>
    </location>
</feature>